<dbReference type="Proteomes" id="UP000799424">
    <property type="component" value="Unassembled WGS sequence"/>
</dbReference>
<feature type="compositionally biased region" description="Basic and acidic residues" evidence="1">
    <location>
        <begin position="90"/>
        <end position="107"/>
    </location>
</feature>
<gene>
    <name evidence="3" type="ORF">CC86DRAFT_286937</name>
</gene>
<evidence type="ECO:0000313" key="4">
    <source>
        <dbReference type="Proteomes" id="UP000799424"/>
    </source>
</evidence>
<dbReference type="PANTHER" id="PTHR24148:SF64">
    <property type="entry name" value="HETEROKARYON INCOMPATIBILITY DOMAIN-CONTAINING PROTEIN"/>
    <property type="match status" value="1"/>
</dbReference>
<accession>A0A6A7AA54</accession>
<feature type="region of interest" description="Disordered" evidence="1">
    <location>
        <begin position="62"/>
        <end position="108"/>
    </location>
</feature>
<organism evidence="3 4">
    <name type="scientific">Ophiobolus disseminans</name>
    <dbReference type="NCBI Taxonomy" id="1469910"/>
    <lineage>
        <taxon>Eukaryota</taxon>
        <taxon>Fungi</taxon>
        <taxon>Dikarya</taxon>
        <taxon>Ascomycota</taxon>
        <taxon>Pezizomycotina</taxon>
        <taxon>Dothideomycetes</taxon>
        <taxon>Pleosporomycetidae</taxon>
        <taxon>Pleosporales</taxon>
        <taxon>Pleosporineae</taxon>
        <taxon>Phaeosphaeriaceae</taxon>
        <taxon>Ophiobolus</taxon>
    </lineage>
</organism>
<evidence type="ECO:0000313" key="3">
    <source>
        <dbReference type="EMBL" id="KAF2829589.1"/>
    </source>
</evidence>
<name>A0A6A7AA54_9PLEO</name>
<feature type="domain" description="Heterokaryon incompatibility" evidence="2">
    <location>
        <begin position="121"/>
        <end position="254"/>
    </location>
</feature>
<dbReference type="EMBL" id="MU006221">
    <property type="protein sequence ID" value="KAF2829589.1"/>
    <property type="molecule type" value="Genomic_DNA"/>
</dbReference>
<dbReference type="InterPro" id="IPR010730">
    <property type="entry name" value="HET"/>
</dbReference>
<sequence length="429" mass="48928">MPFAYPALPTGQDAVRILNVDPGDFLSPLTGTLVSVAFCDRPKYVALSYTWGSSYSDNLQLPISPKDSRHSLQISDNSPERSRTSSSPTLRERRPSSMDQRTAERSPRRVISPLPITNNVHGEIVLNGDIFCIGHNLQLALLHLRSPTHPLSMWVDAICINQADEPERNHQVSMMAFIYIRATKVVAWLGTKIYPPMSGLFRSMSLEWKAGHTQHFGAFLMGQNKLRCSQKPDQSTIARMFDSSYWRRTWIVQEVCLPRHLLLVYGSDIWTHEEFKEWGNVSLAYLGMHLRQNDHGYFDFAMRLLETRDRRHSSVMRLENLIERFAKNACSELRDRIYGVVGCANDVRPFAGWDDSANLLQSHIDHLSSGLESSYNPQRGKGSLRIDYSCTFYELWARVISLVYFQAKEIELEVSIPTAALGLPLTEKY</sequence>
<proteinExistence type="predicted"/>
<protein>
    <recommendedName>
        <fullName evidence="2">Heterokaryon incompatibility domain-containing protein</fullName>
    </recommendedName>
</protein>
<dbReference type="Pfam" id="PF06985">
    <property type="entry name" value="HET"/>
    <property type="match status" value="1"/>
</dbReference>
<reference evidence="3" key="1">
    <citation type="journal article" date="2020" name="Stud. Mycol.">
        <title>101 Dothideomycetes genomes: a test case for predicting lifestyles and emergence of pathogens.</title>
        <authorList>
            <person name="Haridas S."/>
            <person name="Albert R."/>
            <person name="Binder M."/>
            <person name="Bloem J."/>
            <person name="Labutti K."/>
            <person name="Salamov A."/>
            <person name="Andreopoulos B."/>
            <person name="Baker S."/>
            <person name="Barry K."/>
            <person name="Bills G."/>
            <person name="Bluhm B."/>
            <person name="Cannon C."/>
            <person name="Castanera R."/>
            <person name="Culley D."/>
            <person name="Daum C."/>
            <person name="Ezra D."/>
            <person name="Gonzalez J."/>
            <person name="Henrissat B."/>
            <person name="Kuo A."/>
            <person name="Liang C."/>
            <person name="Lipzen A."/>
            <person name="Lutzoni F."/>
            <person name="Magnuson J."/>
            <person name="Mondo S."/>
            <person name="Nolan M."/>
            <person name="Ohm R."/>
            <person name="Pangilinan J."/>
            <person name="Park H.-J."/>
            <person name="Ramirez L."/>
            <person name="Alfaro M."/>
            <person name="Sun H."/>
            <person name="Tritt A."/>
            <person name="Yoshinaga Y."/>
            <person name="Zwiers L.-H."/>
            <person name="Turgeon B."/>
            <person name="Goodwin S."/>
            <person name="Spatafora J."/>
            <person name="Crous P."/>
            <person name="Grigoriev I."/>
        </authorList>
    </citation>
    <scope>NUCLEOTIDE SEQUENCE</scope>
    <source>
        <strain evidence="3">CBS 113818</strain>
    </source>
</reference>
<dbReference type="OrthoDB" id="194358at2759"/>
<evidence type="ECO:0000259" key="2">
    <source>
        <dbReference type="Pfam" id="PF06985"/>
    </source>
</evidence>
<keyword evidence="4" id="KW-1185">Reference proteome</keyword>
<dbReference type="InterPro" id="IPR052895">
    <property type="entry name" value="HetReg/Transcr_Mod"/>
</dbReference>
<dbReference type="PANTHER" id="PTHR24148">
    <property type="entry name" value="ANKYRIN REPEAT DOMAIN-CONTAINING PROTEIN 39 HOMOLOG-RELATED"/>
    <property type="match status" value="1"/>
</dbReference>
<dbReference type="AlphaFoldDB" id="A0A6A7AA54"/>
<evidence type="ECO:0000256" key="1">
    <source>
        <dbReference type="SAM" id="MobiDB-lite"/>
    </source>
</evidence>